<dbReference type="InterPro" id="IPR005850">
    <property type="entry name" value="GalP_Utransf_C"/>
</dbReference>
<gene>
    <name evidence="10 13" type="primary">galT</name>
    <name evidence="13" type="ORF">I9080_000527</name>
</gene>
<dbReference type="PROSITE" id="PS01163">
    <property type="entry name" value="GAL_P_UDP_TRANSF_II"/>
    <property type="match status" value="1"/>
</dbReference>
<evidence type="ECO:0000256" key="6">
    <source>
        <dbReference type="ARBA" id="ARBA00022679"/>
    </source>
</evidence>
<name>A0A8H9QVA8_CLOPF</name>
<keyword evidence="8 10" id="KW-0299">Galactose metabolism</keyword>
<dbReference type="NCBIfam" id="NF003629">
    <property type="entry name" value="PRK05270.1-2"/>
    <property type="match status" value="1"/>
</dbReference>
<dbReference type="PANTHER" id="PTHR39191">
    <property type="entry name" value="GALACTOSE-1-PHOSPHATE URIDYLYLTRANSFERASE"/>
    <property type="match status" value="1"/>
</dbReference>
<dbReference type="GO" id="GO:0005737">
    <property type="term" value="C:cytoplasm"/>
    <property type="evidence" value="ECO:0007669"/>
    <property type="project" value="UniProtKB-SubCell"/>
</dbReference>
<dbReference type="PIRSF" id="PIRSF006005">
    <property type="entry name" value="GalT_BS"/>
    <property type="match status" value="1"/>
</dbReference>
<evidence type="ECO:0000256" key="8">
    <source>
        <dbReference type="ARBA" id="ARBA00023144"/>
    </source>
</evidence>
<reference evidence="13" key="1">
    <citation type="journal article" date="2018" name="Genome Biol.">
        <title>SKESA: strategic k-mer extension for scrupulous assemblies.</title>
        <authorList>
            <person name="Souvorov A."/>
            <person name="Agarwala R."/>
            <person name="Lipman D.J."/>
        </authorList>
    </citation>
    <scope>NUCLEOTIDE SEQUENCE</scope>
    <source>
        <strain evidence="13">C8</strain>
    </source>
</reference>
<reference evidence="13" key="2">
    <citation type="submission" date="2020-07" db="EMBL/GenBank/DDBJ databases">
        <authorList>
            <consortium name="NCBI Pathogen Detection Project"/>
        </authorList>
    </citation>
    <scope>NUCLEOTIDE SEQUENCE</scope>
    <source>
        <strain evidence="13">C8</strain>
    </source>
</reference>
<dbReference type="Pfam" id="PF02744">
    <property type="entry name" value="GalP_UDP_tr_C"/>
    <property type="match status" value="1"/>
</dbReference>
<dbReference type="EMBL" id="DACTCB010000001">
    <property type="protein sequence ID" value="HAT4306770.1"/>
    <property type="molecule type" value="Genomic_DNA"/>
</dbReference>
<comment type="caution">
    <text evidence="13">The sequence shown here is derived from an EMBL/GenBank/DDBJ whole genome shotgun (WGS) entry which is preliminary data.</text>
</comment>
<evidence type="ECO:0000313" key="13">
    <source>
        <dbReference type="EMBL" id="HAT4306770.1"/>
    </source>
</evidence>
<dbReference type="GO" id="GO:0006012">
    <property type="term" value="P:galactose metabolic process"/>
    <property type="evidence" value="ECO:0007669"/>
    <property type="project" value="UniProtKB-UniRule"/>
</dbReference>
<organism evidence="13">
    <name type="scientific">Clostridium perfringens</name>
    <dbReference type="NCBI Taxonomy" id="1502"/>
    <lineage>
        <taxon>Bacteria</taxon>
        <taxon>Bacillati</taxon>
        <taxon>Bacillota</taxon>
        <taxon>Clostridia</taxon>
        <taxon>Eubacteriales</taxon>
        <taxon>Clostridiaceae</taxon>
        <taxon>Clostridium</taxon>
    </lineage>
</organism>
<dbReference type="GO" id="GO:0008108">
    <property type="term" value="F:UDP-glucose:hexose-1-phosphate uridylyltransferase activity"/>
    <property type="evidence" value="ECO:0007669"/>
    <property type="project" value="UniProtKB-UniRule"/>
</dbReference>
<evidence type="ECO:0000256" key="1">
    <source>
        <dbReference type="ARBA" id="ARBA00001107"/>
    </source>
</evidence>
<evidence type="ECO:0000259" key="12">
    <source>
        <dbReference type="Pfam" id="PF02744"/>
    </source>
</evidence>
<dbReference type="NCBIfam" id="TIGR01239">
    <property type="entry name" value="galT_2"/>
    <property type="match status" value="1"/>
</dbReference>
<evidence type="ECO:0000256" key="7">
    <source>
        <dbReference type="ARBA" id="ARBA00022695"/>
    </source>
</evidence>
<evidence type="ECO:0000256" key="3">
    <source>
        <dbReference type="ARBA" id="ARBA00004947"/>
    </source>
</evidence>
<dbReference type="InterPro" id="IPR000766">
    <property type="entry name" value="GalP_uridyl_Trfase_II"/>
</dbReference>
<comment type="pathway">
    <text evidence="3 10">Carbohydrate metabolism; galactose metabolism.</text>
</comment>
<evidence type="ECO:0000256" key="5">
    <source>
        <dbReference type="ARBA" id="ARBA00022490"/>
    </source>
</evidence>
<dbReference type="HAMAP" id="MF_00571">
    <property type="entry name" value="GalP_UDP_trans"/>
    <property type="match status" value="1"/>
</dbReference>
<keyword evidence="7 10" id="KW-0548">Nucleotidyltransferase</keyword>
<proteinExistence type="inferred from homology"/>
<comment type="similarity">
    <text evidence="4 10">Belongs to the galactose-1-phosphate uridylyltransferase type 2 family.</text>
</comment>
<keyword evidence="6 10" id="KW-0808">Transferase</keyword>
<dbReference type="Pfam" id="PF01087">
    <property type="entry name" value="GalP_UDP_transf"/>
    <property type="match status" value="1"/>
</dbReference>
<dbReference type="AlphaFoldDB" id="A0A8H9QVA8"/>
<evidence type="ECO:0000256" key="2">
    <source>
        <dbReference type="ARBA" id="ARBA00004496"/>
    </source>
</evidence>
<dbReference type="InterPro" id="IPR023425">
    <property type="entry name" value="GalP_uridyl_Trfase_II_CS"/>
</dbReference>
<feature type="domain" description="Galactose-1-phosphate uridyl transferase N-terminal" evidence="11">
    <location>
        <begin position="21"/>
        <end position="230"/>
    </location>
</feature>
<dbReference type="EC" id="2.7.7.12" evidence="10"/>
<dbReference type="Proteomes" id="UP000859547">
    <property type="component" value="Unassembled WGS sequence"/>
</dbReference>
<keyword evidence="5 10" id="KW-0963">Cytoplasm</keyword>
<comment type="subcellular location">
    <subcellularLocation>
        <location evidence="2 10">Cytoplasm</location>
    </subcellularLocation>
</comment>
<comment type="catalytic activity">
    <reaction evidence="1 10">
        <text>alpha-D-galactose 1-phosphate + UDP-alpha-D-glucose = alpha-D-glucose 1-phosphate + UDP-alpha-D-galactose</text>
        <dbReference type="Rhea" id="RHEA:13989"/>
        <dbReference type="ChEBI" id="CHEBI:58336"/>
        <dbReference type="ChEBI" id="CHEBI:58601"/>
        <dbReference type="ChEBI" id="CHEBI:58885"/>
        <dbReference type="ChEBI" id="CHEBI:66914"/>
        <dbReference type="EC" id="2.7.7.12"/>
    </reaction>
</comment>
<dbReference type="UniPathway" id="UPA00214"/>
<evidence type="ECO:0000259" key="11">
    <source>
        <dbReference type="Pfam" id="PF01087"/>
    </source>
</evidence>
<protein>
    <recommendedName>
        <fullName evidence="10">Galactose-1-phosphate uridylyltransferase</fullName>
        <shortName evidence="10">Gal-1-P uridylyltransferase</shortName>
        <ecNumber evidence="10">2.7.7.12</ecNumber>
    </recommendedName>
    <alternativeName>
        <fullName evidence="10">UDP-glucose--hexose-1-phosphate uridylyltransferase</fullName>
    </alternativeName>
</protein>
<keyword evidence="9 10" id="KW-0119">Carbohydrate metabolism</keyword>
<accession>A0A8H9QVA8</accession>
<dbReference type="InterPro" id="IPR005849">
    <property type="entry name" value="GalP_Utransf_N"/>
</dbReference>
<evidence type="ECO:0000256" key="4">
    <source>
        <dbReference type="ARBA" id="ARBA00008706"/>
    </source>
</evidence>
<evidence type="ECO:0000256" key="10">
    <source>
        <dbReference type="HAMAP-Rule" id="MF_00571"/>
    </source>
</evidence>
<feature type="domain" description="Galactose-1-phosphate uridyl transferase C-terminal" evidence="12">
    <location>
        <begin position="246"/>
        <end position="441"/>
    </location>
</feature>
<evidence type="ECO:0000256" key="9">
    <source>
        <dbReference type="ARBA" id="ARBA00023277"/>
    </source>
</evidence>
<dbReference type="PANTHER" id="PTHR39191:SF1">
    <property type="entry name" value="DUF4922 DOMAIN-CONTAINING PROTEIN"/>
    <property type="match status" value="1"/>
</dbReference>
<sequence length="498" mass="57814">MYNLNALIDRLIEISINNNLIEDMDTVYTRNRLLSLFNENSYTPCGEKLTLSFHETLNELINIAIEKNIIEDALYSKDIFSSDIMNIFLPTPSLINKEFYKRYAISPKESTDYFYSLSKSSNYIRTDRIAKNINFKAPSKYGTMDITINLSKPEKDPKEIALARNSVKSNYPKCLLCIENEGYEGTVTHPDRANHRMIRLNLNDRNWMLQYSPYLYYNEHCIILSEDHVPMKIDISTFKNLLSFVDKFPHYFAGSNADLPIVGGSILSHEHYQGGNHRFPMNDAKKLFDFSINGFEDVECEAIKWPISTIRLRGENIDSLVLASDLILKKWRDYSDETLDILAYSNDEMHNTITPMVRKEDGKFVVDLSLRNNRTSKEHPLGIFHPHEEVHHIKKENIGLIEVMGLAVLPGRLLKELEKIKEYLKNEISLDNIEEYHRSWALELKKKFDYLKSSTELNDFVNKELSNKFVSVLEHCGVFKLNEEGLEGFKRFTDSLNS</sequence>